<dbReference type="Proteomes" id="UP001054945">
    <property type="component" value="Unassembled WGS sequence"/>
</dbReference>
<organism evidence="1 2">
    <name type="scientific">Caerostris extrusa</name>
    <name type="common">Bark spider</name>
    <name type="synonym">Caerostris bankana</name>
    <dbReference type="NCBI Taxonomy" id="172846"/>
    <lineage>
        <taxon>Eukaryota</taxon>
        <taxon>Metazoa</taxon>
        <taxon>Ecdysozoa</taxon>
        <taxon>Arthropoda</taxon>
        <taxon>Chelicerata</taxon>
        <taxon>Arachnida</taxon>
        <taxon>Araneae</taxon>
        <taxon>Araneomorphae</taxon>
        <taxon>Entelegynae</taxon>
        <taxon>Araneoidea</taxon>
        <taxon>Araneidae</taxon>
        <taxon>Caerostris</taxon>
    </lineage>
</organism>
<comment type="caution">
    <text evidence="1">The sequence shown here is derived from an EMBL/GenBank/DDBJ whole genome shotgun (WGS) entry which is preliminary data.</text>
</comment>
<name>A0AAV4RNB6_CAEEX</name>
<protein>
    <submittedName>
        <fullName evidence="1">Uncharacterized protein</fullName>
    </submittedName>
</protein>
<sequence>MQKLSINIALTTVTFNCVSGLSTTHSKEKKGLSTGALVHKTRKRRESLLDVIGLQSPRKPQLVSTVLEKSTIEVNWVPDVSDVIGDLGTPIRIYSMGLLTTICL</sequence>
<proteinExistence type="predicted"/>
<gene>
    <name evidence="1" type="ORF">CEXT_616991</name>
</gene>
<evidence type="ECO:0000313" key="2">
    <source>
        <dbReference type="Proteomes" id="UP001054945"/>
    </source>
</evidence>
<accession>A0AAV4RNB6</accession>
<reference evidence="1 2" key="1">
    <citation type="submission" date="2021-06" db="EMBL/GenBank/DDBJ databases">
        <title>Caerostris extrusa draft genome.</title>
        <authorList>
            <person name="Kono N."/>
            <person name="Arakawa K."/>
        </authorList>
    </citation>
    <scope>NUCLEOTIDE SEQUENCE [LARGE SCALE GENOMIC DNA]</scope>
</reference>
<keyword evidence="2" id="KW-1185">Reference proteome</keyword>
<dbReference type="AlphaFoldDB" id="A0AAV4RNB6"/>
<evidence type="ECO:0000313" key="1">
    <source>
        <dbReference type="EMBL" id="GIY22867.1"/>
    </source>
</evidence>
<dbReference type="EMBL" id="BPLR01008206">
    <property type="protein sequence ID" value="GIY22867.1"/>
    <property type="molecule type" value="Genomic_DNA"/>
</dbReference>